<dbReference type="EMBL" id="MW182982">
    <property type="protein sequence ID" value="QVW56526.1"/>
    <property type="molecule type" value="Genomic_DNA"/>
</dbReference>
<name>A0A8E7G1Z0_9VIRU</name>
<sequence>MGGRGLFIPCPVSCVLSDNISFRQDTLRHMTFILNARYFLVTYPQSDGLDEWAVVNHFATFGAECIVARENHATRGTHLHLFVDFGRKFRSRRADIFDVDGFHPNIERSKRNPRKGAHYACKDGDIVAGGLDVPTLPTRLVSAAQDKGATIICAESQREFFELAEEFCPWDLITRFGSMHQFAKWKWPELAEPYESPAGLELTDGAFPDLAEWRTRAMEHRGNHLYMKERYNARQAALAESVDYAVIDDISGGIKFFPHWRAWFGGQPHLQVRLLYKDEMLVRWGKPTIWLNNRDPRDQLRDMVSRDYSDEQCNSDVAWMEKNCEFVYIDTPIVTFRANTE</sequence>
<dbReference type="GO" id="GO:0000166">
    <property type="term" value="F:nucleotide binding"/>
    <property type="evidence" value="ECO:0007669"/>
    <property type="project" value="UniProtKB-KW"/>
</dbReference>
<organism evidence="14">
    <name type="scientific">Syrmaticus reevesii Genomoviridae sp</name>
    <dbReference type="NCBI Taxonomy" id="2814996"/>
    <lineage>
        <taxon>Viruses</taxon>
        <taxon>Monodnaviria</taxon>
        <taxon>Shotokuvirae</taxon>
        <taxon>Cressdnaviricota</taxon>
        <taxon>Repensiviricetes</taxon>
        <taxon>Geplafuvirales</taxon>
        <taxon>Genomoviridae</taxon>
    </lineage>
</organism>
<keyword evidence="12" id="KW-0238">DNA-binding</keyword>
<dbReference type="GO" id="GO:0016779">
    <property type="term" value="F:nucleotidyltransferase activity"/>
    <property type="evidence" value="ECO:0007669"/>
    <property type="project" value="UniProtKB-KW"/>
</dbReference>
<dbReference type="GO" id="GO:0006260">
    <property type="term" value="P:DNA replication"/>
    <property type="evidence" value="ECO:0007669"/>
    <property type="project" value="UniProtKB-KW"/>
</dbReference>
<evidence type="ECO:0000259" key="13">
    <source>
        <dbReference type="PROSITE" id="PS52020"/>
    </source>
</evidence>
<evidence type="ECO:0000313" key="14">
    <source>
        <dbReference type="EMBL" id="QVW56526.1"/>
    </source>
</evidence>
<dbReference type="Pfam" id="PF00799">
    <property type="entry name" value="Gemini_AL1"/>
    <property type="match status" value="1"/>
</dbReference>
<dbReference type="GO" id="GO:0004519">
    <property type="term" value="F:endonuclease activity"/>
    <property type="evidence" value="ECO:0007669"/>
    <property type="project" value="UniProtKB-KW"/>
</dbReference>
<keyword evidence="6" id="KW-0540">Nuclease</keyword>
<evidence type="ECO:0000256" key="3">
    <source>
        <dbReference type="ARBA" id="ARBA00022679"/>
    </source>
</evidence>
<reference evidence="14" key="1">
    <citation type="submission" date="2020-10" db="EMBL/GenBank/DDBJ databases">
        <title>CRESS DNA virus dark matter in the feces of wild birds.</title>
        <authorList>
            <person name="Yang S."/>
            <person name="Zhang W."/>
        </authorList>
    </citation>
    <scope>NUCLEOTIDE SEQUENCE</scope>
    <source>
        <strain evidence="14">Phe68gen1</strain>
    </source>
</reference>
<evidence type="ECO:0000256" key="6">
    <source>
        <dbReference type="ARBA" id="ARBA00022722"/>
    </source>
</evidence>
<evidence type="ECO:0000256" key="12">
    <source>
        <dbReference type="ARBA" id="ARBA00023125"/>
    </source>
</evidence>
<evidence type="ECO:0000256" key="5">
    <source>
        <dbReference type="ARBA" id="ARBA00022705"/>
    </source>
</evidence>
<keyword evidence="5" id="KW-0235">DNA replication</keyword>
<keyword evidence="2" id="KW-1048">Host nucleus</keyword>
<keyword evidence="9" id="KW-0255">Endonuclease</keyword>
<keyword evidence="3" id="KW-0808">Transferase</keyword>
<evidence type="ECO:0000256" key="7">
    <source>
        <dbReference type="ARBA" id="ARBA00022723"/>
    </source>
</evidence>
<comment type="subcellular location">
    <subcellularLocation>
        <location evidence="1">Host nucleus</location>
    </subcellularLocation>
</comment>
<dbReference type="GO" id="GO:0046872">
    <property type="term" value="F:metal ion binding"/>
    <property type="evidence" value="ECO:0007669"/>
    <property type="project" value="UniProtKB-KW"/>
</dbReference>
<accession>A0A8E7G1Z0</accession>
<feature type="domain" description="CRESS-DNA virus Rep endonuclease" evidence="13">
    <location>
        <begin position="33"/>
        <end position="132"/>
    </location>
</feature>
<evidence type="ECO:0000256" key="4">
    <source>
        <dbReference type="ARBA" id="ARBA00022695"/>
    </source>
</evidence>
<dbReference type="GO" id="GO:0003677">
    <property type="term" value="F:DNA binding"/>
    <property type="evidence" value="ECO:0007669"/>
    <property type="project" value="UniProtKB-KW"/>
</dbReference>
<keyword evidence="8" id="KW-0547">Nucleotide-binding</keyword>
<keyword evidence="4" id="KW-0548">Nucleotidyltransferase</keyword>
<keyword evidence="11" id="KW-0190">Covalent protein-DNA linkage</keyword>
<proteinExistence type="predicted"/>
<evidence type="ECO:0000256" key="1">
    <source>
        <dbReference type="ARBA" id="ARBA00004147"/>
    </source>
</evidence>
<dbReference type="GO" id="GO:0042025">
    <property type="term" value="C:host cell nucleus"/>
    <property type="evidence" value="ECO:0007669"/>
    <property type="project" value="UniProtKB-SubCell"/>
</dbReference>
<keyword evidence="10" id="KW-0378">Hydrolase</keyword>
<protein>
    <submittedName>
        <fullName evidence="14">Replication-associated protein</fullName>
    </submittedName>
</protein>
<dbReference type="PROSITE" id="PS52020">
    <property type="entry name" value="CRESS_DNA_REP"/>
    <property type="match status" value="1"/>
</dbReference>
<dbReference type="GO" id="GO:0016787">
    <property type="term" value="F:hydrolase activity"/>
    <property type="evidence" value="ECO:0007669"/>
    <property type="project" value="UniProtKB-KW"/>
</dbReference>
<keyword evidence="7" id="KW-0479">Metal-binding</keyword>
<evidence type="ECO:0000256" key="8">
    <source>
        <dbReference type="ARBA" id="ARBA00022741"/>
    </source>
</evidence>
<evidence type="ECO:0000256" key="9">
    <source>
        <dbReference type="ARBA" id="ARBA00022759"/>
    </source>
</evidence>
<evidence type="ECO:0000256" key="11">
    <source>
        <dbReference type="ARBA" id="ARBA00023124"/>
    </source>
</evidence>
<dbReference type="InterPro" id="IPR049912">
    <property type="entry name" value="CRESS_DNA_REP"/>
</dbReference>
<evidence type="ECO:0000256" key="10">
    <source>
        <dbReference type="ARBA" id="ARBA00022801"/>
    </source>
</evidence>
<evidence type="ECO:0000256" key="2">
    <source>
        <dbReference type="ARBA" id="ARBA00022562"/>
    </source>
</evidence>